<dbReference type="InterPro" id="IPR023026">
    <property type="entry name" value="Trp_synth_beta/beta-like"/>
</dbReference>
<gene>
    <name evidence="3" type="ORF">N7505_008097</name>
</gene>
<comment type="cofactor">
    <cofactor evidence="1">
        <name>pyridoxal 5'-phosphate</name>
        <dbReference type="ChEBI" id="CHEBI:597326"/>
    </cofactor>
</comment>
<accession>A0ABQ8WCQ1</accession>
<evidence type="ECO:0000313" key="3">
    <source>
        <dbReference type="EMBL" id="KAJ5264176.1"/>
    </source>
</evidence>
<sequence>MFCLFLGDTSVAPLGVQADGDTSMAGQNFASLDRGPVRESSGLQIPLSSDEDWEVDKMYFVSPGLHYPAVGSELSSWKESGRVRFVAANDSDALMAFSLLCQLEGIMPALESSHGGNACFEGVGPERDVVVCLSGQWDKDVQALAQTMSTMSTLALEDET</sequence>
<evidence type="ECO:0000256" key="1">
    <source>
        <dbReference type="ARBA" id="ARBA00001933"/>
    </source>
</evidence>
<dbReference type="Proteomes" id="UP001220256">
    <property type="component" value="Unassembled WGS sequence"/>
</dbReference>
<comment type="caution">
    <text evidence="3">The sequence shown here is derived from an EMBL/GenBank/DDBJ whole genome shotgun (WGS) entry which is preliminary data.</text>
</comment>
<keyword evidence="4" id="KW-1185">Reference proteome</keyword>
<reference evidence="3 4" key="1">
    <citation type="journal article" date="2023" name="IMA Fungus">
        <title>Comparative genomic study of the Penicillium genus elucidates a diverse pangenome and 15 lateral gene transfer events.</title>
        <authorList>
            <person name="Petersen C."/>
            <person name="Sorensen T."/>
            <person name="Nielsen M.R."/>
            <person name="Sondergaard T.E."/>
            <person name="Sorensen J.L."/>
            <person name="Fitzpatrick D.A."/>
            <person name="Frisvad J.C."/>
            <person name="Nielsen K.L."/>
        </authorList>
    </citation>
    <scope>NUCLEOTIDE SEQUENCE [LARGE SCALE GENOMIC DNA]</scope>
    <source>
        <strain evidence="3 4">IBT 3361</strain>
    </source>
</reference>
<protein>
    <submittedName>
        <fullName evidence="3">Aldolase-type TIM barrel</fullName>
    </submittedName>
</protein>
<name>A0ABQ8WCQ1_PENCH</name>
<dbReference type="EMBL" id="JAPVEB010000005">
    <property type="protein sequence ID" value="KAJ5264176.1"/>
    <property type="molecule type" value="Genomic_DNA"/>
</dbReference>
<dbReference type="Gene3D" id="3.40.50.1100">
    <property type="match status" value="1"/>
</dbReference>
<evidence type="ECO:0000256" key="2">
    <source>
        <dbReference type="ARBA" id="ARBA00022898"/>
    </source>
</evidence>
<dbReference type="PANTHER" id="PTHR48077">
    <property type="entry name" value="TRYPTOPHAN SYNTHASE-RELATED"/>
    <property type="match status" value="1"/>
</dbReference>
<dbReference type="SUPFAM" id="SSF53686">
    <property type="entry name" value="Tryptophan synthase beta subunit-like PLP-dependent enzymes"/>
    <property type="match status" value="1"/>
</dbReference>
<organism evidence="3 4">
    <name type="scientific">Penicillium chrysogenum</name>
    <name type="common">Penicillium notatum</name>
    <dbReference type="NCBI Taxonomy" id="5076"/>
    <lineage>
        <taxon>Eukaryota</taxon>
        <taxon>Fungi</taxon>
        <taxon>Dikarya</taxon>
        <taxon>Ascomycota</taxon>
        <taxon>Pezizomycotina</taxon>
        <taxon>Eurotiomycetes</taxon>
        <taxon>Eurotiomycetidae</taxon>
        <taxon>Eurotiales</taxon>
        <taxon>Aspergillaceae</taxon>
        <taxon>Penicillium</taxon>
        <taxon>Penicillium chrysogenum species complex</taxon>
    </lineage>
</organism>
<proteinExistence type="predicted"/>
<evidence type="ECO:0000313" key="4">
    <source>
        <dbReference type="Proteomes" id="UP001220256"/>
    </source>
</evidence>
<dbReference type="PANTHER" id="PTHR48077:SF3">
    <property type="entry name" value="TRYPTOPHAN SYNTHASE"/>
    <property type="match status" value="1"/>
</dbReference>
<dbReference type="InterPro" id="IPR036052">
    <property type="entry name" value="TrpB-like_PALP_sf"/>
</dbReference>
<keyword evidence="2" id="KW-0663">Pyridoxal phosphate</keyword>